<dbReference type="Pfam" id="PF06985">
    <property type="entry name" value="HET"/>
    <property type="match status" value="1"/>
</dbReference>
<evidence type="ECO:0000259" key="1">
    <source>
        <dbReference type="Pfam" id="PF06985"/>
    </source>
</evidence>
<dbReference type="AlphaFoldDB" id="A0AAN6DMV2"/>
<protein>
    <submittedName>
        <fullName evidence="2">Heterokaryon incompatibility protein-domain-containing protein</fullName>
    </submittedName>
</protein>
<keyword evidence="3" id="KW-1185">Reference proteome</keyword>
<organism evidence="2 3">
    <name type="scientific">Exophiala viscosa</name>
    <dbReference type="NCBI Taxonomy" id="2486360"/>
    <lineage>
        <taxon>Eukaryota</taxon>
        <taxon>Fungi</taxon>
        <taxon>Dikarya</taxon>
        <taxon>Ascomycota</taxon>
        <taxon>Pezizomycotina</taxon>
        <taxon>Eurotiomycetes</taxon>
        <taxon>Chaetothyriomycetidae</taxon>
        <taxon>Chaetothyriales</taxon>
        <taxon>Herpotrichiellaceae</taxon>
        <taxon>Exophiala</taxon>
    </lineage>
</organism>
<comment type="caution">
    <text evidence="2">The sequence shown here is derived from an EMBL/GenBank/DDBJ whole genome shotgun (WGS) entry which is preliminary data.</text>
</comment>
<reference evidence="2" key="1">
    <citation type="journal article" date="2022" name="bioRxiv">
        <title>Deciphering the potential niche of two novel black yeast fungi from a biological soil crust based on their genomes, phenotypes, and melanin regulation.</title>
        <authorList>
            <consortium name="DOE Joint Genome Institute"/>
            <person name="Carr E.C."/>
            <person name="Barton Q."/>
            <person name="Grambo S."/>
            <person name="Sullivan M."/>
            <person name="Renfro C.M."/>
            <person name="Kuo A."/>
            <person name="Pangilinan J."/>
            <person name="Lipzen A."/>
            <person name="Keymanesh K."/>
            <person name="Savage E."/>
            <person name="Barry K."/>
            <person name="Grigoriev I.V."/>
            <person name="Riekhof W.R."/>
            <person name="Harris S.S."/>
        </authorList>
    </citation>
    <scope>NUCLEOTIDE SEQUENCE</scope>
    <source>
        <strain evidence="2">JF 03-4F</strain>
    </source>
</reference>
<name>A0AAN6DMV2_9EURO</name>
<evidence type="ECO:0000313" key="2">
    <source>
        <dbReference type="EMBL" id="KAI1608956.1"/>
    </source>
</evidence>
<accession>A0AAN6DMV2</accession>
<dbReference type="Proteomes" id="UP001203852">
    <property type="component" value="Unassembled WGS sequence"/>
</dbReference>
<dbReference type="InterPro" id="IPR010730">
    <property type="entry name" value="HET"/>
</dbReference>
<dbReference type="PANTHER" id="PTHR33112:SF10">
    <property type="entry name" value="TOL"/>
    <property type="match status" value="1"/>
</dbReference>
<gene>
    <name evidence="2" type="ORF">EDD36DRAFT_80767</name>
</gene>
<proteinExistence type="predicted"/>
<evidence type="ECO:0000313" key="3">
    <source>
        <dbReference type="Proteomes" id="UP001203852"/>
    </source>
</evidence>
<feature type="domain" description="Heterokaryon incompatibility" evidence="1">
    <location>
        <begin position="2"/>
        <end position="145"/>
    </location>
</feature>
<dbReference type="EMBL" id="MU404361">
    <property type="protein sequence ID" value="KAI1608956.1"/>
    <property type="molecule type" value="Genomic_DNA"/>
</dbReference>
<sequence length="244" mass="27537">MTLSHWWGKEQPLMLEKHNILFLENIVQIEQLPGTYADAVVITLQMGCQYLWIDSLCIVQDSPEDRQTAVAEMSHVYRFSTCNIAALDACDSTEGCFSTVRVPHVSGCANEVDGRMYYATCDSIGYCRSCADRCPLYRRGWVLQERLLAPRTIGYHSFGLTWECLHEHEIERGSGFDVVIDTFKNALHQSQGPKQNAILKMGSKYDFQCHCSTFVMNFPCLDIYGMQSCGHIHVRTSPSSQTGG</sequence>
<dbReference type="PANTHER" id="PTHR33112">
    <property type="entry name" value="DOMAIN PROTEIN, PUTATIVE-RELATED"/>
    <property type="match status" value="1"/>
</dbReference>